<dbReference type="AlphaFoldDB" id="A0AAW2ESW6"/>
<comment type="caution">
    <text evidence="1">The sequence shown here is derived from an EMBL/GenBank/DDBJ whole genome shotgun (WGS) entry which is preliminary data.</text>
</comment>
<evidence type="ECO:0000313" key="2">
    <source>
        <dbReference type="Proteomes" id="UP001430953"/>
    </source>
</evidence>
<gene>
    <name evidence="1" type="ORF">PUN28_016860</name>
</gene>
<proteinExistence type="predicted"/>
<dbReference type="EMBL" id="JADYXP020000019">
    <property type="protein sequence ID" value="KAL0105476.1"/>
    <property type="molecule type" value="Genomic_DNA"/>
</dbReference>
<name>A0AAW2ESW6_9HYME</name>
<evidence type="ECO:0000313" key="1">
    <source>
        <dbReference type="EMBL" id="KAL0105476.1"/>
    </source>
</evidence>
<organism evidence="1 2">
    <name type="scientific">Cardiocondyla obscurior</name>
    <dbReference type="NCBI Taxonomy" id="286306"/>
    <lineage>
        <taxon>Eukaryota</taxon>
        <taxon>Metazoa</taxon>
        <taxon>Ecdysozoa</taxon>
        <taxon>Arthropoda</taxon>
        <taxon>Hexapoda</taxon>
        <taxon>Insecta</taxon>
        <taxon>Pterygota</taxon>
        <taxon>Neoptera</taxon>
        <taxon>Endopterygota</taxon>
        <taxon>Hymenoptera</taxon>
        <taxon>Apocrita</taxon>
        <taxon>Aculeata</taxon>
        <taxon>Formicoidea</taxon>
        <taxon>Formicidae</taxon>
        <taxon>Myrmicinae</taxon>
        <taxon>Cardiocondyla</taxon>
    </lineage>
</organism>
<sequence length="56" mass="6722">MPLHLCFEFVTIRGRRLSRSASGRASIRIENNARGIESLSRYRYPCRKQWGLLRWR</sequence>
<protein>
    <submittedName>
        <fullName evidence="1">Uncharacterized protein</fullName>
    </submittedName>
</protein>
<reference evidence="1 2" key="1">
    <citation type="submission" date="2023-03" db="EMBL/GenBank/DDBJ databases">
        <title>High recombination rates correlate with genetic variation in Cardiocondyla obscurior ants.</title>
        <authorList>
            <person name="Errbii M."/>
        </authorList>
    </citation>
    <scope>NUCLEOTIDE SEQUENCE [LARGE SCALE GENOMIC DNA]</scope>
    <source>
        <strain evidence="1">Alpha-2009</strain>
        <tissue evidence="1">Whole body</tissue>
    </source>
</reference>
<accession>A0AAW2ESW6</accession>
<keyword evidence="2" id="KW-1185">Reference proteome</keyword>
<dbReference type="Proteomes" id="UP001430953">
    <property type="component" value="Unassembled WGS sequence"/>
</dbReference>